<feature type="region of interest" description="Disordered" evidence="1">
    <location>
        <begin position="1"/>
        <end position="31"/>
    </location>
</feature>
<keyword evidence="2" id="KW-0812">Transmembrane</keyword>
<evidence type="ECO:0000256" key="2">
    <source>
        <dbReference type="SAM" id="Phobius"/>
    </source>
</evidence>
<keyword evidence="2" id="KW-0472">Membrane</keyword>
<dbReference type="EMBL" id="CP000251">
    <property type="protein sequence ID" value="ABC82361.1"/>
    <property type="molecule type" value="Genomic_DNA"/>
</dbReference>
<feature type="domain" description="CAAX prenyl protease 2/Lysostaphin resistance protein A-like" evidence="3">
    <location>
        <begin position="166"/>
        <end position="264"/>
    </location>
</feature>
<dbReference type="InterPro" id="IPR057384">
    <property type="entry name" value="CAAX_MXAN_2755"/>
</dbReference>
<organism evidence="4 5">
    <name type="scientific">Anaeromyxobacter dehalogenans (strain 2CP-C)</name>
    <dbReference type="NCBI Taxonomy" id="290397"/>
    <lineage>
        <taxon>Bacteria</taxon>
        <taxon>Pseudomonadati</taxon>
        <taxon>Myxococcota</taxon>
        <taxon>Myxococcia</taxon>
        <taxon>Myxococcales</taxon>
        <taxon>Cystobacterineae</taxon>
        <taxon>Anaeromyxobacteraceae</taxon>
        <taxon>Anaeromyxobacter</taxon>
    </lineage>
</organism>
<sequence length="274" mass="28785">MTPVDRAGGPCDPGGVPEPLPNAGAAPAPPDPPRTLVGTWAMAILAIALAKAVALVEPTGLLGANLAGVAAFAFIALPDARLRARGEGWDAYGLPWHGARDPRTWRALGRGALAALLACAVVFPPFVAGFWAYAEVLPRLPEGLARALAPYAGAPHLAPRLPDHALRLVAVQVLVVALPEELFYRGWMQTSWARTAPGEGRTVLGARLGAGFLRTQLLFAAGHLVTLQPWRLATLLPGLLFGWLRARTGGLVAPVLVHAASNLLLATLEASFYR</sequence>
<dbReference type="GO" id="GO:0004175">
    <property type="term" value="F:endopeptidase activity"/>
    <property type="evidence" value="ECO:0007669"/>
    <property type="project" value="UniProtKB-ARBA"/>
</dbReference>
<dbReference type="GO" id="GO:0080120">
    <property type="term" value="P:CAAX-box protein maturation"/>
    <property type="evidence" value="ECO:0007669"/>
    <property type="project" value="UniProtKB-ARBA"/>
</dbReference>
<dbReference type="Pfam" id="PF02517">
    <property type="entry name" value="Rce1-like"/>
    <property type="match status" value="1"/>
</dbReference>
<evidence type="ECO:0000259" key="3">
    <source>
        <dbReference type="Pfam" id="PF02517"/>
    </source>
</evidence>
<gene>
    <name evidence="4" type="ordered locus">Adeh_2591</name>
</gene>
<dbReference type="InterPro" id="IPR003675">
    <property type="entry name" value="Rce1/LyrA-like_dom"/>
</dbReference>
<proteinExistence type="predicted"/>
<dbReference type="eggNOG" id="COG1266">
    <property type="taxonomic scope" value="Bacteria"/>
</dbReference>
<dbReference type="NCBIfam" id="NF040593">
    <property type="entry name" value="CAAX_MXAN_2755"/>
    <property type="match status" value="1"/>
</dbReference>
<evidence type="ECO:0000313" key="5">
    <source>
        <dbReference type="Proteomes" id="UP000001935"/>
    </source>
</evidence>
<evidence type="ECO:0000256" key="1">
    <source>
        <dbReference type="SAM" id="MobiDB-lite"/>
    </source>
</evidence>
<accession>Q2IL27</accession>
<name>Q2IL27_ANADE</name>
<dbReference type="Proteomes" id="UP000001935">
    <property type="component" value="Chromosome"/>
</dbReference>
<dbReference type="KEGG" id="ade:Adeh_2591"/>
<reference evidence="4 5" key="1">
    <citation type="submission" date="2006-01" db="EMBL/GenBank/DDBJ databases">
        <title>Complete sequence of Anaeromyxobacter dehalogenans 2CP-C.</title>
        <authorList>
            <consortium name="US DOE Joint Genome Institute"/>
            <person name="Copeland A."/>
            <person name="Lucas S."/>
            <person name="Lapidus A."/>
            <person name="Barry K."/>
            <person name="Detter J.C."/>
            <person name="Glavina T."/>
            <person name="Hammon N."/>
            <person name="Israni S."/>
            <person name="Pitluck S."/>
            <person name="Brettin T."/>
            <person name="Bruce D."/>
            <person name="Han C."/>
            <person name="Tapia R."/>
            <person name="Gilna P."/>
            <person name="Kiss H."/>
            <person name="Schmutz J."/>
            <person name="Larimer F."/>
            <person name="Land M."/>
            <person name="Kyrpides N."/>
            <person name="Anderson I."/>
            <person name="Sanford R.A."/>
            <person name="Ritalahti K.M."/>
            <person name="Thomas H.S."/>
            <person name="Kirby J.R."/>
            <person name="Zhulin I.B."/>
            <person name="Loeffler F.E."/>
            <person name="Richardson P."/>
        </authorList>
    </citation>
    <scope>NUCLEOTIDE SEQUENCE [LARGE SCALE GENOMIC DNA]</scope>
    <source>
        <strain evidence="4 5">2CP-C</strain>
    </source>
</reference>
<feature type="transmembrane region" description="Helical" evidence="2">
    <location>
        <begin position="112"/>
        <end position="134"/>
    </location>
</feature>
<dbReference type="AlphaFoldDB" id="Q2IL27"/>
<dbReference type="STRING" id="290397.Adeh_2591"/>
<dbReference type="NCBIfam" id="NF040914">
    <property type="entry name" value="Mrt_core"/>
    <property type="match status" value="1"/>
</dbReference>
<protein>
    <submittedName>
        <fullName evidence="4">Abortive infection protein</fullName>
    </submittedName>
</protein>
<keyword evidence="2" id="KW-1133">Transmembrane helix</keyword>
<feature type="transmembrane region" description="Helical" evidence="2">
    <location>
        <begin position="60"/>
        <end position="77"/>
    </location>
</feature>
<evidence type="ECO:0000313" key="4">
    <source>
        <dbReference type="EMBL" id="ABC82361.1"/>
    </source>
</evidence>
<dbReference type="HOGENOM" id="CLU_081857_0_0_7"/>